<keyword evidence="1" id="KW-0472">Membrane</keyword>
<evidence type="ECO:0008006" key="4">
    <source>
        <dbReference type="Google" id="ProtNLM"/>
    </source>
</evidence>
<evidence type="ECO:0000313" key="3">
    <source>
        <dbReference type="Proteomes" id="UP000763557"/>
    </source>
</evidence>
<dbReference type="RefSeq" id="WP_173127182.1">
    <property type="nucleotide sequence ID" value="NZ_CBCSGW010000080.1"/>
</dbReference>
<accession>A0ABX2F0B9</accession>
<protein>
    <recommendedName>
        <fullName evidence="4">DUF4350 domain-containing protein</fullName>
    </recommendedName>
</protein>
<sequence>MKKLPPVERLLWREKYFGVPRWIVGGVLVGVIACLALLRNQVTTSDRVRAIVEGFRHSSVYVEPGAPGTVNADRVRQVLGDRPIVVAILSDDPYPATDAAGGPGQQFCADVARLVPTNIVIVYGNEPEDGYNPSFCVGPRFTNEEHPVTGANFDFVLIAKAETAWKYRASPTDLTPQVEEYVLAFDAQAAKDYPDTVPRRGAVPDELATGEVVLALGGIVAACVAVFFLLHVVALGIGRRTPRTRTRLATGARLSRIGEYVMSADPRRAKQAEVARKYVLALQDHESGANVERQVDELERLIR</sequence>
<proteinExistence type="predicted"/>
<evidence type="ECO:0000313" key="2">
    <source>
        <dbReference type="EMBL" id="NRN64668.1"/>
    </source>
</evidence>
<gene>
    <name evidence="2" type="ORF">GC106_18740</name>
</gene>
<comment type="caution">
    <text evidence="2">The sequence shown here is derived from an EMBL/GenBank/DDBJ whole genome shotgun (WGS) entry which is preliminary data.</text>
</comment>
<organism evidence="2 3">
    <name type="scientific">Kibdelosporangium persicum</name>
    <dbReference type="NCBI Taxonomy" id="2698649"/>
    <lineage>
        <taxon>Bacteria</taxon>
        <taxon>Bacillati</taxon>
        <taxon>Actinomycetota</taxon>
        <taxon>Actinomycetes</taxon>
        <taxon>Pseudonocardiales</taxon>
        <taxon>Pseudonocardiaceae</taxon>
        <taxon>Kibdelosporangium</taxon>
    </lineage>
</organism>
<keyword evidence="3" id="KW-1185">Reference proteome</keyword>
<dbReference type="Proteomes" id="UP000763557">
    <property type="component" value="Unassembled WGS sequence"/>
</dbReference>
<name>A0ABX2F0B9_9PSEU</name>
<keyword evidence="1" id="KW-0812">Transmembrane</keyword>
<dbReference type="PROSITE" id="PS51257">
    <property type="entry name" value="PROKAR_LIPOPROTEIN"/>
    <property type="match status" value="1"/>
</dbReference>
<reference evidence="2 3" key="1">
    <citation type="submission" date="2020-01" db="EMBL/GenBank/DDBJ databases">
        <title>Kibdelosporangium persica a novel Actinomycetes from a hot desert in Iran.</title>
        <authorList>
            <person name="Safaei N."/>
            <person name="Zaburannyi N."/>
            <person name="Mueller R."/>
            <person name="Wink J."/>
        </authorList>
    </citation>
    <scope>NUCLEOTIDE SEQUENCE [LARGE SCALE GENOMIC DNA]</scope>
    <source>
        <strain evidence="2 3">4NS15</strain>
    </source>
</reference>
<evidence type="ECO:0000256" key="1">
    <source>
        <dbReference type="SAM" id="Phobius"/>
    </source>
</evidence>
<feature type="transmembrane region" description="Helical" evidence="1">
    <location>
        <begin position="212"/>
        <end position="237"/>
    </location>
</feature>
<dbReference type="EMBL" id="JAAATY010000004">
    <property type="protein sequence ID" value="NRN64668.1"/>
    <property type="molecule type" value="Genomic_DNA"/>
</dbReference>
<feature type="transmembrane region" description="Helical" evidence="1">
    <location>
        <begin position="21"/>
        <end position="38"/>
    </location>
</feature>
<keyword evidence="1" id="KW-1133">Transmembrane helix</keyword>